<dbReference type="EMBL" id="JASJEV010000003">
    <property type="protein sequence ID" value="MDJ1158005.1"/>
    <property type="molecule type" value="Genomic_DNA"/>
</dbReference>
<sequence length="40" mass="4483">MSNQSGWDSEREKRLWMIGYGALMLVVGLGAARQLLKLFG</sequence>
<dbReference type="RefSeq" id="WP_283739988.1">
    <property type="nucleotide sequence ID" value="NZ_JASJEV010000003.1"/>
</dbReference>
<protein>
    <recommendedName>
        <fullName evidence="4">DUF2474 domain-containing protein</fullName>
    </recommendedName>
</protein>
<gene>
    <name evidence="2" type="ORF">QNA08_07135</name>
</gene>
<evidence type="ECO:0008006" key="4">
    <source>
        <dbReference type="Google" id="ProtNLM"/>
    </source>
</evidence>
<organism evidence="2 3">
    <name type="scientific">Chelatococcus albus</name>
    <dbReference type="NCBI Taxonomy" id="3047466"/>
    <lineage>
        <taxon>Bacteria</taxon>
        <taxon>Pseudomonadati</taxon>
        <taxon>Pseudomonadota</taxon>
        <taxon>Alphaproteobacteria</taxon>
        <taxon>Hyphomicrobiales</taxon>
        <taxon>Chelatococcaceae</taxon>
        <taxon>Chelatococcus</taxon>
    </lineage>
</organism>
<accession>A0ABT7AFY0</accession>
<evidence type="ECO:0000313" key="3">
    <source>
        <dbReference type="Proteomes" id="UP001321492"/>
    </source>
</evidence>
<proteinExistence type="predicted"/>
<evidence type="ECO:0000256" key="1">
    <source>
        <dbReference type="SAM" id="Phobius"/>
    </source>
</evidence>
<keyword evidence="1" id="KW-0812">Transmembrane</keyword>
<dbReference type="Proteomes" id="UP001321492">
    <property type="component" value="Unassembled WGS sequence"/>
</dbReference>
<keyword evidence="1" id="KW-0472">Membrane</keyword>
<comment type="caution">
    <text evidence="2">The sequence shown here is derived from an EMBL/GenBank/DDBJ whole genome shotgun (WGS) entry which is preliminary data.</text>
</comment>
<keyword evidence="1" id="KW-1133">Transmembrane helix</keyword>
<reference evidence="2 3" key="1">
    <citation type="submission" date="2023-05" db="EMBL/GenBank/DDBJ databases">
        <title>Chelatococcus sp. nov., a moderately thermophilic bacterium isolated from hot spring microbial mat.</title>
        <authorList>
            <person name="Hu C.-J."/>
            <person name="Li W.-J."/>
        </authorList>
    </citation>
    <scope>NUCLEOTIDE SEQUENCE [LARGE SCALE GENOMIC DNA]</scope>
    <source>
        <strain evidence="2 3">SYSU G07232</strain>
    </source>
</reference>
<feature type="transmembrane region" description="Helical" evidence="1">
    <location>
        <begin position="15"/>
        <end position="36"/>
    </location>
</feature>
<evidence type="ECO:0000313" key="2">
    <source>
        <dbReference type="EMBL" id="MDJ1158005.1"/>
    </source>
</evidence>
<keyword evidence="3" id="KW-1185">Reference proteome</keyword>
<name>A0ABT7AFY0_9HYPH</name>